<dbReference type="PANTHER" id="PTHR43796">
    <property type="entry name" value="CARBOXYNORSPERMIDINE SYNTHASE"/>
    <property type="match status" value="1"/>
</dbReference>
<comment type="caution">
    <text evidence="2">The sequence shown here is derived from an EMBL/GenBank/DDBJ whole genome shotgun (WGS) entry which is preliminary data.</text>
</comment>
<dbReference type="InterPro" id="IPR005097">
    <property type="entry name" value="Sacchrp_dh_NADP-bd"/>
</dbReference>
<accession>A0A166VUY3</accession>
<proteinExistence type="predicted"/>
<dbReference type="Pfam" id="PF03435">
    <property type="entry name" value="Sacchrp_dh_NADP"/>
    <property type="match status" value="1"/>
</dbReference>
<name>A0A166VUY3_9GAMM</name>
<dbReference type="InterPro" id="IPR036291">
    <property type="entry name" value="NAD(P)-bd_dom_sf"/>
</dbReference>
<feature type="domain" description="Saccharopine dehydrogenase NADP binding" evidence="1">
    <location>
        <begin position="6"/>
        <end position="108"/>
    </location>
</feature>
<gene>
    <name evidence="2" type="ORF">N475_19785</name>
</gene>
<reference evidence="2 3" key="1">
    <citation type="submission" date="2013-07" db="EMBL/GenBank/DDBJ databases">
        <title>Comparative Genomic and Metabolomic Analysis of Twelve Strains of Pseudoalteromonas luteoviolacea.</title>
        <authorList>
            <person name="Vynne N.G."/>
            <person name="Mansson M."/>
            <person name="Gram L."/>
        </authorList>
    </citation>
    <scope>NUCLEOTIDE SEQUENCE [LARGE SCALE GENOMIC DNA]</scope>
    <source>
        <strain evidence="2 3">DSM 6061</strain>
    </source>
</reference>
<dbReference type="Proteomes" id="UP000076643">
    <property type="component" value="Unassembled WGS sequence"/>
</dbReference>
<dbReference type="RefSeq" id="WP_063365675.1">
    <property type="nucleotide sequence ID" value="NZ_AQHB01000049.1"/>
</dbReference>
<dbReference type="PATRIC" id="fig|1365250.3.peg.3660"/>
<evidence type="ECO:0000259" key="1">
    <source>
        <dbReference type="Pfam" id="PF03435"/>
    </source>
</evidence>
<evidence type="ECO:0000313" key="3">
    <source>
        <dbReference type="Proteomes" id="UP000076643"/>
    </source>
</evidence>
<keyword evidence="3" id="KW-1185">Reference proteome</keyword>
<dbReference type="Gene3D" id="3.40.50.720">
    <property type="entry name" value="NAD(P)-binding Rossmann-like Domain"/>
    <property type="match status" value="1"/>
</dbReference>
<dbReference type="AlphaFoldDB" id="A0A166VUY3"/>
<protein>
    <recommendedName>
        <fullName evidence="1">Saccharopine dehydrogenase NADP binding domain-containing protein</fullName>
    </recommendedName>
</protein>
<evidence type="ECO:0000313" key="2">
    <source>
        <dbReference type="EMBL" id="KZN33814.1"/>
    </source>
</evidence>
<sequence length="378" mass="40984">MQAQSVLLLGGTGQVGLKAAEYLLQHTEAALIFASRRKASLPSTILQYQDRISTIQLDAQDTNDLKARLIGVDLVVACVGPSGIIGDQIVLACKELNVPIIDAGGYDPVYSSLHEHEKHRKSNVPLIINVGLLPGLSGVFPAHLIQQCSNGKAVKSLEVQYVGRDAWSYNSAWDIIHGLGDFGHERGFCYLKNQQIVSEKFSKAGTKANFPAPIGTVSTMLIYAEEIVQLANEHGIKTAKVYGANLGPRAMFVCMVAKIFKMYKNHKSIARAARWLCKASAKDMRKLDPVYGVDAQIECEDGSIQRGQIILEDTYQATGFIIGIAAKQFLNNQITKIGPMMLHEAVDASGFIKDLEQAGVVAGLSLSKSEKTAEQEAA</sequence>
<dbReference type="EMBL" id="AUYB01000121">
    <property type="protein sequence ID" value="KZN33814.1"/>
    <property type="molecule type" value="Genomic_DNA"/>
</dbReference>
<organism evidence="2 3">
    <name type="scientific">Pseudoalteromonas luteoviolacea DSM 6061</name>
    <dbReference type="NCBI Taxonomy" id="1365250"/>
    <lineage>
        <taxon>Bacteria</taxon>
        <taxon>Pseudomonadati</taxon>
        <taxon>Pseudomonadota</taxon>
        <taxon>Gammaproteobacteria</taxon>
        <taxon>Alteromonadales</taxon>
        <taxon>Pseudoalteromonadaceae</taxon>
        <taxon>Pseudoalteromonas</taxon>
    </lineage>
</organism>
<dbReference type="SUPFAM" id="SSF51735">
    <property type="entry name" value="NAD(P)-binding Rossmann-fold domains"/>
    <property type="match status" value="1"/>
</dbReference>
<dbReference type="PANTHER" id="PTHR43796:SF2">
    <property type="entry name" value="CARBOXYNORSPERMIDINE SYNTHASE"/>
    <property type="match status" value="1"/>
</dbReference>